<dbReference type="Proteomes" id="UP000194137">
    <property type="component" value="Chromosome"/>
</dbReference>
<name>A0A1W6ZV94_9HYPH</name>
<dbReference type="EMBL" id="CP021112">
    <property type="protein sequence ID" value="ARQ01243.1"/>
    <property type="molecule type" value="Genomic_DNA"/>
</dbReference>
<dbReference type="AlphaFoldDB" id="A0A1W6ZV94"/>
<protein>
    <submittedName>
        <fullName evidence="1">Pilus assembly protein PilZ</fullName>
    </submittedName>
</protein>
<evidence type="ECO:0000313" key="2">
    <source>
        <dbReference type="Proteomes" id="UP000194137"/>
    </source>
</evidence>
<dbReference type="OrthoDB" id="9798164at2"/>
<gene>
    <name evidence="1" type="ORF">CAK95_20710</name>
</gene>
<dbReference type="KEGG" id="psin:CAK95_20710"/>
<dbReference type="RefSeq" id="WP_086089638.1">
    <property type="nucleotide sequence ID" value="NZ_CP021112.1"/>
</dbReference>
<dbReference type="InterPro" id="IPR009875">
    <property type="entry name" value="PilZ_domain"/>
</dbReference>
<reference evidence="1 2" key="1">
    <citation type="submission" date="2017-05" db="EMBL/GenBank/DDBJ databases">
        <title>Full genome sequence of Pseudorhodoplanes sinuspersici.</title>
        <authorList>
            <person name="Dastgheib S.M.M."/>
            <person name="Shavandi M."/>
            <person name="Tirandaz H."/>
        </authorList>
    </citation>
    <scope>NUCLEOTIDE SEQUENCE [LARGE SCALE GENOMIC DNA]</scope>
    <source>
        <strain evidence="1 2">RIPI110</strain>
    </source>
</reference>
<dbReference type="SUPFAM" id="SSF141371">
    <property type="entry name" value="PilZ domain-like"/>
    <property type="match status" value="2"/>
</dbReference>
<organism evidence="1 2">
    <name type="scientific">Pseudorhodoplanes sinuspersici</name>
    <dbReference type="NCBI Taxonomy" id="1235591"/>
    <lineage>
        <taxon>Bacteria</taxon>
        <taxon>Pseudomonadati</taxon>
        <taxon>Pseudomonadota</taxon>
        <taxon>Alphaproteobacteria</taxon>
        <taxon>Hyphomicrobiales</taxon>
        <taxon>Pseudorhodoplanes</taxon>
    </lineage>
</organism>
<keyword evidence="2" id="KW-1185">Reference proteome</keyword>
<proteinExistence type="predicted"/>
<sequence>MAILNTGVPQGGARILPYSEERRRFQRVKVNLLGRYMLPDRREFPCQVVNMSPGGMAVVAPVSPQIGERVIAYIDHVGRLEGVTTRHFENGFASTIGATMRKRDKLAAQLTWLANRHLLASPEDRRHGRYVPRNPMTMLIMPNGVNIGCRLIDVSLSGAAVATDQRPPMGALVTIGKVQGRVVRHLDDGFAVEFLRLQHPDFLEESITGG</sequence>
<dbReference type="Gene3D" id="2.40.10.220">
    <property type="entry name" value="predicted glycosyltransferase like domains"/>
    <property type="match status" value="1"/>
</dbReference>
<dbReference type="GO" id="GO:0035438">
    <property type="term" value="F:cyclic-di-GMP binding"/>
    <property type="evidence" value="ECO:0007669"/>
    <property type="project" value="InterPro"/>
</dbReference>
<accession>A0A1W6ZV94</accession>
<evidence type="ECO:0000313" key="1">
    <source>
        <dbReference type="EMBL" id="ARQ01243.1"/>
    </source>
</evidence>
<dbReference type="Pfam" id="PF07238">
    <property type="entry name" value="PilZ"/>
    <property type="match status" value="2"/>
</dbReference>
<dbReference type="STRING" id="1235591.CAK95_20710"/>